<feature type="compositionally biased region" description="Basic and acidic residues" evidence="1">
    <location>
        <begin position="456"/>
        <end position="473"/>
    </location>
</feature>
<dbReference type="EMBL" id="CM003372">
    <property type="protein sequence ID" value="KOM35779.1"/>
    <property type="molecule type" value="Genomic_DNA"/>
</dbReference>
<dbReference type="SUPFAM" id="SSF49879">
    <property type="entry name" value="SMAD/FHA domain"/>
    <property type="match status" value="1"/>
</dbReference>
<dbReference type="CDD" id="cd22691">
    <property type="entry name" value="FHA_PS1-like"/>
    <property type="match status" value="1"/>
</dbReference>
<dbReference type="OMA" id="VSLCCDE"/>
<dbReference type="CDD" id="cd09880">
    <property type="entry name" value="PIN_Smg5-6-like"/>
    <property type="match status" value="1"/>
</dbReference>
<evidence type="ECO:0000256" key="1">
    <source>
        <dbReference type="SAM" id="MobiDB-lite"/>
    </source>
</evidence>
<dbReference type="Gene3D" id="2.60.200.20">
    <property type="match status" value="1"/>
</dbReference>
<proteinExistence type="predicted"/>
<organism evidence="3 4">
    <name type="scientific">Phaseolus angularis</name>
    <name type="common">Azuki bean</name>
    <name type="synonym">Vigna angularis</name>
    <dbReference type="NCBI Taxonomy" id="3914"/>
    <lineage>
        <taxon>Eukaryota</taxon>
        <taxon>Viridiplantae</taxon>
        <taxon>Streptophyta</taxon>
        <taxon>Embryophyta</taxon>
        <taxon>Tracheophyta</taxon>
        <taxon>Spermatophyta</taxon>
        <taxon>Magnoliopsida</taxon>
        <taxon>eudicotyledons</taxon>
        <taxon>Gunneridae</taxon>
        <taxon>Pentapetalae</taxon>
        <taxon>rosids</taxon>
        <taxon>fabids</taxon>
        <taxon>Fabales</taxon>
        <taxon>Fabaceae</taxon>
        <taxon>Papilionoideae</taxon>
        <taxon>50 kb inversion clade</taxon>
        <taxon>NPAAA clade</taxon>
        <taxon>indigoferoid/millettioid clade</taxon>
        <taxon>Phaseoleae</taxon>
        <taxon>Vigna</taxon>
    </lineage>
</organism>
<feature type="domain" description="FHA" evidence="2">
    <location>
        <begin position="52"/>
        <end position="103"/>
    </location>
</feature>
<feature type="region of interest" description="Disordered" evidence="1">
    <location>
        <begin position="456"/>
        <end position="492"/>
    </location>
</feature>
<dbReference type="PROSITE" id="PS50006">
    <property type="entry name" value="FHA_DOMAIN"/>
    <property type="match status" value="1"/>
</dbReference>
<dbReference type="Gramene" id="KOM35779">
    <property type="protein sequence ID" value="KOM35779"/>
    <property type="gene ID" value="LR48_Vigan02g192900"/>
</dbReference>
<dbReference type="PANTHER" id="PTHR22593:SF8">
    <property type="entry name" value="FHA DOMAIN-CONTAINING PROTEIN PS1"/>
    <property type="match status" value="1"/>
</dbReference>
<evidence type="ECO:0000313" key="4">
    <source>
        <dbReference type="Proteomes" id="UP000053144"/>
    </source>
</evidence>
<dbReference type="KEGG" id="var:108324357"/>
<feature type="region of interest" description="Disordered" evidence="1">
    <location>
        <begin position="1"/>
        <end position="20"/>
    </location>
</feature>
<dbReference type="Proteomes" id="UP000053144">
    <property type="component" value="Chromosome 2"/>
</dbReference>
<dbReference type="PANTHER" id="PTHR22593">
    <property type="entry name" value="TRANSMEMBRANE PROTEIN 18"/>
    <property type="match status" value="1"/>
</dbReference>
<gene>
    <name evidence="3" type="ORF">LR48_Vigan02g192900</name>
</gene>
<name>A0A0L9U029_PHAAN</name>
<dbReference type="InterPro" id="IPR000253">
    <property type="entry name" value="FHA_dom"/>
</dbReference>
<dbReference type="OrthoDB" id="444265at2759"/>
<evidence type="ECO:0000313" key="3">
    <source>
        <dbReference type="EMBL" id="KOM35779.1"/>
    </source>
</evidence>
<dbReference type="GO" id="GO:0031965">
    <property type="term" value="C:nuclear membrane"/>
    <property type="evidence" value="ECO:0007669"/>
    <property type="project" value="TreeGrafter"/>
</dbReference>
<dbReference type="Pfam" id="PF00498">
    <property type="entry name" value="FHA"/>
    <property type="match status" value="1"/>
</dbReference>
<sequence>MADVTMAQTSKNNKNPEQEKHAKFPVLTVLKNNAVLKNIFLVHDGTNEDQTVLIGRHPDCNIVLMHPSVSRFHLRIRSNPSSHTISLVDLASVHGTWARGMKLEPGVTVELKEGDTFTVGVSTRIYRLSWVTLTQLNVFVPHQQQKEGQQEETIKLGMQDENLEYSVQREILEAEDVVSLCCDEKSKSHSEDKGLGIINGTETSCFPAHYGGEIIHCDHQISVLSPPHVQSPPYAKSVDELDYTEKIEACPKVEMPGEPNLLCTLREYLTQNLCLPVVEAVQGTKVEFQAPHGTFAKQPPSLEMLWSSLSTNIDPATFDERDVAAVAVTPSESDKVEDILTTVPRTFNSDNTCLIVDKDLPDFEFHQMEVVEEFSVDLVPEGEKQGEIHWSSLPTNIGPSSFDVKDTAAVAAIPTEYEFGITHGDNDKVGNMCLMVDEDIPDSVFHQVEVIEEVSVDSKRDGEKQDECKEEYTSKLQDQNGKSFREGGYSRDDPASFNEKSLAVVTLIPTEFEFVCTLGDNEMIEDIPVSKFQPINIVEDAVMDSISDGGIENKCGKELESKLQASPDAKSCQESGNSVDEIAEDSGKNCTKSISSTSFHVESPNSSLLSEVVSNITAENQTPQSLTAVTGRSGGAFLEKHVESTEKSSTFGSIWSRGCKAASAPHVRARNSRFMNTSKVGTEVKKSNVKDAVNKSMPKDLFSLFDVEGKSFSSNKENLSSNSYHLQLMRKKAKLEEIKFPMSQRSPNLSCFSPSIHSSKGITSVSNKVNLTTKVAQEWKSQRKPLKCLVNLVHEKDTMELKEKIVERVPFRSLTNTGSNHNSVTVSATESMNDAGICGQIISNKCTKPSQHTSREQKRSWDMVVDTASLVNNESRKALQLLQGLKGTRLIIPKSVIRELDSMKQQFRLFRTTSEASLALEWIKECMEKTSWWIHIQSSMEECRLTVPTLSNKCASPAVEDHILECALQYRKMENVGQLLLLSHDVTLKTKSMAKGLLCETVQQFRQSLVNPFSERFMWPKSSPRGLTWCCQDDLVLREKYCGLPSKAGLKLIAEQFLHFH</sequence>
<dbReference type="STRING" id="3914.A0A0L9U029"/>
<dbReference type="InterPro" id="IPR002716">
    <property type="entry name" value="PIN_dom"/>
</dbReference>
<dbReference type="SMART" id="SM00240">
    <property type="entry name" value="FHA"/>
    <property type="match status" value="1"/>
</dbReference>
<feature type="region of interest" description="Disordered" evidence="1">
    <location>
        <begin position="566"/>
        <end position="587"/>
    </location>
</feature>
<feature type="compositionally biased region" description="Polar residues" evidence="1">
    <location>
        <begin position="1"/>
        <end position="13"/>
    </location>
</feature>
<feature type="compositionally biased region" description="Basic and acidic residues" evidence="1">
    <location>
        <begin position="483"/>
        <end position="492"/>
    </location>
</feature>
<dbReference type="AlphaFoldDB" id="A0A0L9U029"/>
<evidence type="ECO:0000259" key="2">
    <source>
        <dbReference type="PROSITE" id="PS50006"/>
    </source>
</evidence>
<protein>
    <recommendedName>
        <fullName evidence="2">FHA domain-containing protein</fullName>
    </recommendedName>
</protein>
<dbReference type="Gene3D" id="3.40.50.1010">
    <property type="entry name" value="5'-nuclease"/>
    <property type="match status" value="1"/>
</dbReference>
<dbReference type="Pfam" id="PF13638">
    <property type="entry name" value="PIN_4"/>
    <property type="match status" value="1"/>
</dbReference>
<dbReference type="InterPro" id="IPR008984">
    <property type="entry name" value="SMAD_FHA_dom_sf"/>
</dbReference>
<reference evidence="4" key="1">
    <citation type="journal article" date="2015" name="Proc. Natl. Acad. Sci. U.S.A.">
        <title>Genome sequencing of adzuki bean (Vigna angularis) provides insight into high starch and low fat accumulation and domestication.</title>
        <authorList>
            <person name="Yang K."/>
            <person name="Tian Z."/>
            <person name="Chen C."/>
            <person name="Luo L."/>
            <person name="Zhao B."/>
            <person name="Wang Z."/>
            <person name="Yu L."/>
            <person name="Li Y."/>
            <person name="Sun Y."/>
            <person name="Li W."/>
            <person name="Chen Y."/>
            <person name="Li Y."/>
            <person name="Zhang Y."/>
            <person name="Ai D."/>
            <person name="Zhao J."/>
            <person name="Shang C."/>
            <person name="Ma Y."/>
            <person name="Wu B."/>
            <person name="Wang M."/>
            <person name="Gao L."/>
            <person name="Sun D."/>
            <person name="Zhang P."/>
            <person name="Guo F."/>
            <person name="Wang W."/>
            <person name="Li Y."/>
            <person name="Wang J."/>
            <person name="Varshney R.K."/>
            <person name="Wang J."/>
            <person name="Ling H.Q."/>
            <person name="Wan P."/>
        </authorList>
    </citation>
    <scope>NUCLEOTIDE SEQUENCE</scope>
    <source>
        <strain evidence="4">cv. Jingnong 6</strain>
    </source>
</reference>
<accession>A0A0L9U029</accession>